<evidence type="ECO:0000313" key="3">
    <source>
        <dbReference type="Proteomes" id="UP000218824"/>
    </source>
</evidence>
<sequence>MSQCLSTAYVDSDEARRARAAGSGAWPRAASAVGQGASAGPAAALMRRNTPPAAIPARPYRPWAAQTPGQKTANPAQAPPYKA</sequence>
<gene>
    <name evidence="2" type="ORF">LEN_3453</name>
</gene>
<dbReference type="Proteomes" id="UP000218824">
    <property type="component" value="Chromosome"/>
</dbReference>
<protein>
    <submittedName>
        <fullName evidence="2">Uncharacterized protein</fullName>
    </submittedName>
</protein>
<proteinExistence type="predicted"/>
<name>A0AAU9AIL5_LYSEN</name>
<feature type="compositionally biased region" description="Low complexity" evidence="1">
    <location>
        <begin position="51"/>
        <end position="65"/>
    </location>
</feature>
<dbReference type="AlphaFoldDB" id="A0AAU9AIL5"/>
<dbReference type="EMBL" id="AP014940">
    <property type="protein sequence ID" value="BAV98940.1"/>
    <property type="molecule type" value="Genomic_DNA"/>
</dbReference>
<evidence type="ECO:0000256" key="1">
    <source>
        <dbReference type="SAM" id="MobiDB-lite"/>
    </source>
</evidence>
<feature type="region of interest" description="Disordered" evidence="1">
    <location>
        <begin position="13"/>
        <end position="83"/>
    </location>
</feature>
<organism evidence="2 3">
    <name type="scientific">Lysobacter enzymogenes</name>
    <dbReference type="NCBI Taxonomy" id="69"/>
    <lineage>
        <taxon>Bacteria</taxon>
        <taxon>Pseudomonadati</taxon>
        <taxon>Pseudomonadota</taxon>
        <taxon>Gammaproteobacteria</taxon>
        <taxon>Lysobacterales</taxon>
        <taxon>Lysobacteraceae</taxon>
        <taxon>Lysobacter</taxon>
    </lineage>
</organism>
<feature type="compositionally biased region" description="Low complexity" evidence="1">
    <location>
        <begin position="20"/>
        <end position="44"/>
    </location>
</feature>
<dbReference type="KEGG" id="lem:LEN_3453"/>
<accession>A0AAU9AIL5</accession>
<reference evidence="2 3" key="1">
    <citation type="journal article" date="2017" name="DNA Res.">
        <title>Complete genome sequence and expression profile of the commercial lytic enzyme producer Lysobacter enzymogenes M497-1.</title>
        <authorList>
            <person name="Takami H."/>
            <person name="Toyoda A."/>
            <person name="Uchiyama I."/>
            <person name="Itoh T."/>
            <person name="Takaki Y."/>
            <person name="Arai W."/>
            <person name="Nishi S."/>
            <person name="Kawai M."/>
            <person name="Shinya K."/>
            <person name="Ikeda H."/>
        </authorList>
    </citation>
    <scope>NUCLEOTIDE SEQUENCE [LARGE SCALE GENOMIC DNA]</scope>
    <source>
        <strain evidence="2 3">M497-1</strain>
    </source>
</reference>
<evidence type="ECO:0000313" key="2">
    <source>
        <dbReference type="EMBL" id="BAV98940.1"/>
    </source>
</evidence>